<dbReference type="InterPro" id="IPR004385">
    <property type="entry name" value="NDP_pyrophosphatase"/>
</dbReference>
<dbReference type="RefSeq" id="WP_263125233.1">
    <property type="nucleotide sequence ID" value="NZ_CP106753.1"/>
</dbReference>
<protein>
    <submittedName>
        <fullName evidence="4">NUDIX hydrolase</fullName>
    </submittedName>
</protein>
<evidence type="ECO:0000313" key="4">
    <source>
        <dbReference type="EMBL" id="UXY15798.1"/>
    </source>
</evidence>
<dbReference type="NCBIfam" id="TIGR00052">
    <property type="entry name" value="nudix-type nucleoside diphosphatase, YffH/AdpP family"/>
    <property type="match status" value="1"/>
</dbReference>
<keyword evidence="5" id="KW-1185">Reference proteome</keyword>
<evidence type="ECO:0000256" key="2">
    <source>
        <dbReference type="ARBA" id="ARBA00011738"/>
    </source>
</evidence>
<dbReference type="Gene3D" id="3.90.79.10">
    <property type="entry name" value="Nucleoside Triphosphate Pyrophosphohydrolase"/>
    <property type="match status" value="1"/>
</dbReference>
<dbReference type="EMBL" id="CP106753">
    <property type="protein sequence ID" value="UXY15798.1"/>
    <property type="molecule type" value="Genomic_DNA"/>
</dbReference>
<evidence type="ECO:0000256" key="1">
    <source>
        <dbReference type="ARBA" id="ARBA00001946"/>
    </source>
</evidence>
<evidence type="ECO:0000313" key="5">
    <source>
        <dbReference type="Proteomes" id="UP001061302"/>
    </source>
</evidence>
<dbReference type="SUPFAM" id="SSF55811">
    <property type="entry name" value="Nudix"/>
    <property type="match status" value="1"/>
</dbReference>
<accession>A0ABY6DNL8</accession>
<keyword evidence="3 4" id="KW-0378">Hydrolase</keyword>
<dbReference type="GO" id="GO:0016787">
    <property type="term" value="F:hydrolase activity"/>
    <property type="evidence" value="ECO:0007669"/>
    <property type="project" value="UniProtKB-KW"/>
</dbReference>
<dbReference type="Proteomes" id="UP001061302">
    <property type="component" value="Chromosome"/>
</dbReference>
<proteinExistence type="predicted"/>
<dbReference type="InterPro" id="IPR015797">
    <property type="entry name" value="NUDIX_hydrolase-like_dom_sf"/>
</dbReference>
<organism evidence="4 5">
    <name type="scientific">Chitiniphilus purpureus</name>
    <dbReference type="NCBI Taxonomy" id="2981137"/>
    <lineage>
        <taxon>Bacteria</taxon>
        <taxon>Pseudomonadati</taxon>
        <taxon>Pseudomonadota</taxon>
        <taxon>Betaproteobacteria</taxon>
        <taxon>Neisseriales</taxon>
        <taxon>Chitinibacteraceae</taxon>
        <taxon>Chitiniphilus</taxon>
    </lineage>
</organism>
<comment type="cofactor">
    <cofactor evidence="1">
        <name>Mg(2+)</name>
        <dbReference type="ChEBI" id="CHEBI:18420"/>
    </cofactor>
</comment>
<gene>
    <name evidence="4" type="ORF">N8I74_01920</name>
</gene>
<sequence length="238" mass="26096">MKQNITNDLESLNQTALASNSILGSGPLPSIPTGEVNLIESSDVAGNVIDCTELHVLYPRYGGERTQPMCFHVANTEDLVAAVLHHAQSDQLVLVQQFRPAALLRDGACRSTWNQQLWQTEVVAGALPCGADPESVIRQEILEETGCRIANLTQVCEFYVNPALLASRVYLYFCEIAELPTVELHGREDEGEDIRVLTISVDTAIEWAVSGRLHNSLTLLAISLFAVERSRAPSQTLK</sequence>
<reference evidence="4" key="1">
    <citation type="submission" date="2022-10" db="EMBL/GenBank/DDBJ databases">
        <title>Chitiniphilus purpureus sp. nov., a novel chitin-degrading bacterium isolated from crawfish pond sediment.</title>
        <authorList>
            <person name="Li K."/>
        </authorList>
    </citation>
    <scope>NUCLEOTIDE SEQUENCE</scope>
    <source>
        <strain evidence="4">CD1</strain>
    </source>
</reference>
<dbReference type="PANTHER" id="PTHR11839:SF18">
    <property type="entry name" value="NUDIX HYDROLASE DOMAIN-CONTAINING PROTEIN"/>
    <property type="match status" value="1"/>
</dbReference>
<name>A0ABY6DNL8_9NEIS</name>
<comment type="subunit">
    <text evidence="2">Homodimer.</text>
</comment>
<evidence type="ECO:0000256" key="3">
    <source>
        <dbReference type="ARBA" id="ARBA00022801"/>
    </source>
</evidence>
<dbReference type="PANTHER" id="PTHR11839">
    <property type="entry name" value="UDP/ADP-SUGAR PYROPHOSPHATASE"/>
    <property type="match status" value="1"/>
</dbReference>